<name>A0A426U6C9_9CHLR</name>
<proteinExistence type="predicted"/>
<protein>
    <submittedName>
        <fullName evidence="2">DUF1868 domain-containing protein</fullName>
    </submittedName>
</protein>
<dbReference type="Proteomes" id="UP000280307">
    <property type="component" value="Unassembled WGS sequence"/>
</dbReference>
<sequence length="223" mass="24952">MNPRQPTPALDYKFTRDGQPCPFAGYTIICSIVPDTPLSQTASAFQAALRQQPWGSCFALLPPSSFHMTVMDLLCDQIRTPERWSAHLPLDASLDTLATFFLDRVPPLPPSSHRTMHFHSIFHVDHLGLLLDPADSASDNDLRAYREAVSHATGVRAPDHTSYRFHMSMAYRLFALDEHEEAALAHLCTLWHPRFQAVGSQFTLPPPILASFADLTCFVPVEK</sequence>
<gene>
    <name evidence="2" type="ORF">EI684_04430</name>
</gene>
<dbReference type="Gene3D" id="3.90.1140.10">
    <property type="entry name" value="Cyclic phosphodiesterase"/>
    <property type="match status" value="1"/>
</dbReference>
<evidence type="ECO:0000313" key="2">
    <source>
        <dbReference type="EMBL" id="RRR75538.1"/>
    </source>
</evidence>
<dbReference type="SUPFAM" id="SSF55144">
    <property type="entry name" value="LigT-like"/>
    <property type="match status" value="1"/>
</dbReference>
<comment type="caution">
    <text evidence="2">The sequence shown here is derived from an EMBL/GenBank/DDBJ whole genome shotgun (WGS) entry which is preliminary data.</text>
</comment>
<evidence type="ECO:0000259" key="1">
    <source>
        <dbReference type="Pfam" id="PF08975"/>
    </source>
</evidence>
<evidence type="ECO:0000313" key="3">
    <source>
        <dbReference type="Proteomes" id="UP000280307"/>
    </source>
</evidence>
<dbReference type="Pfam" id="PF08975">
    <property type="entry name" value="2H-phosphodiest"/>
    <property type="match status" value="1"/>
</dbReference>
<accession>A0A426U6C9</accession>
<dbReference type="EMBL" id="RSAS01000181">
    <property type="protein sequence ID" value="RRR75538.1"/>
    <property type="molecule type" value="Genomic_DNA"/>
</dbReference>
<organism evidence="2 3">
    <name type="scientific">Candidatus Viridilinea halotolerans</name>
    <dbReference type="NCBI Taxonomy" id="2491704"/>
    <lineage>
        <taxon>Bacteria</taxon>
        <taxon>Bacillati</taxon>
        <taxon>Chloroflexota</taxon>
        <taxon>Chloroflexia</taxon>
        <taxon>Chloroflexales</taxon>
        <taxon>Chloroflexineae</taxon>
        <taxon>Oscillochloridaceae</taxon>
        <taxon>Candidatus Viridilinea</taxon>
    </lineage>
</organism>
<dbReference type="InterPro" id="IPR009097">
    <property type="entry name" value="Cyclic_Pdiesterase"/>
</dbReference>
<feature type="domain" description="DUF1868" evidence="1">
    <location>
        <begin position="13"/>
        <end position="105"/>
    </location>
</feature>
<reference evidence="2 3" key="1">
    <citation type="submission" date="2018-12" db="EMBL/GenBank/DDBJ databases">
        <title>Genome Sequence of Candidatus Viridilinea halotolerans isolated from saline sulfide-rich spring.</title>
        <authorList>
            <person name="Grouzdev D.S."/>
            <person name="Burganskaya E.I."/>
            <person name="Krutkina M.S."/>
            <person name="Sukhacheva M.V."/>
            <person name="Gorlenko V.M."/>
        </authorList>
    </citation>
    <scope>NUCLEOTIDE SEQUENCE [LARGE SCALE GENOMIC DNA]</scope>
    <source>
        <strain evidence="2">Chok-6</strain>
    </source>
</reference>
<dbReference type="InterPro" id="IPR015069">
    <property type="entry name" value="2H-PEstase_DUF1868"/>
</dbReference>
<dbReference type="AlphaFoldDB" id="A0A426U6C9"/>